<gene>
    <name evidence="2" type="ORF">FHP29_14375</name>
</gene>
<dbReference type="Proteomes" id="UP000313231">
    <property type="component" value="Unassembled WGS sequence"/>
</dbReference>
<protein>
    <submittedName>
        <fullName evidence="2">DUF2752 domain-containing protein</fullName>
    </submittedName>
</protein>
<sequence length="136" mass="14292">MSTTHAPATRRPATSEVVAAAGVAGLGVACLLSPEHIEDGPVVCPFRRLTGLPCPGCGLTRSWVYAAHGWWREAFTAHLFGPLLAAVVLVLAVAVVRARVRRTAAPSLDRVVRHPVTIAVITAWLAFAIVRIAAAA</sequence>
<feature type="transmembrane region" description="Helical" evidence="1">
    <location>
        <begin position="116"/>
        <end position="134"/>
    </location>
</feature>
<keyword evidence="1" id="KW-0812">Transmembrane</keyword>
<feature type="transmembrane region" description="Helical" evidence="1">
    <location>
        <begin position="75"/>
        <end position="96"/>
    </location>
</feature>
<organism evidence="2 3">
    <name type="scientific">Nocardioides albidus</name>
    <dbReference type="NCBI Taxonomy" id="1517589"/>
    <lineage>
        <taxon>Bacteria</taxon>
        <taxon>Bacillati</taxon>
        <taxon>Actinomycetota</taxon>
        <taxon>Actinomycetes</taxon>
        <taxon>Propionibacteriales</taxon>
        <taxon>Nocardioidaceae</taxon>
        <taxon>Nocardioides</taxon>
    </lineage>
</organism>
<dbReference type="AlphaFoldDB" id="A0A5C4VT33"/>
<name>A0A5C4VT33_9ACTN</name>
<proteinExistence type="predicted"/>
<comment type="caution">
    <text evidence="2">The sequence shown here is derived from an EMBL/GenBank/DDBJ whole genome shotgun (WGS) entry which is preliminary data.</text>
</comment>
<evidence type="ECO:0000313" key="3">
    <source>
        <dbReference type="Proteomes" id="UP000313231"/>
    </source>
</evidence>
<reference evidence="2 3" key="1">
    <citation type="journal article" date="2016" name="Int. J. Syst. Evol. Microbiol.">
        <title>Nocardioides albidus sp. nov., an actinobacterium isolated from garden soil.</title>
        <authorList>
            <person name="Singh H."/>
            <person name="Du J."/>
            <person name="Trinh H."/>
            <person name="Won K."/>
            <person name="Yang J.E."/>
            <person name="Yin C."/>
            <person name="Kook M."/>
            <person name="Yi T.H."/>
        </authorList>
    </citation>
    <scope>NUCLEOTIDE SEQUENCE [LARGE SCALE GENOMIC DNA]</scope>
    <source>
        <strain evidence="2 3">CCTCC AB 2015297</strain>
    </source>
</reference>
<dbReference type="Pfam" id="PF10825">
    <property type="entry name" value="DUF2752"/>
    <property type="match status" value="1"/>
</dbReference>
<accession>A0A5C4VT33</accession>
<dbReference type="EMBL" id="VDMP01000025">
    <property type="protein sequence ID" value="TNM38439.1"/>
    <property type="molecule type" value="Genomic_DNA"/>
</dbReference>
<dbReference type="OrthoDB" id="5966662at2"/>
<keyword evidence="3" id="KW-1185">Reference proteome</keyword>
<evidence type="ECO:0000256" key="1">
    <source>
        <dbReference type="SAM" id="Phobius"/>
    </source>
</evidence>
<keyword evidence="1" id="KW-1133">Transmembrane helix</keyword>
<dbReference type="InterPro" id="IPR021215">
    <property type="entry name" value="DUF2752"/>
</dbReference>
<dbReference type="RefSeq" id="WP_139623551.1">
    <property type="nucleotide sequence ID" value="NZ_VDMP01000025.1"/>
</dbReference>
<keyword evidence="1" id="KW-0472">Membrane</keyword>
<evidence type="ECO:0000313" key="2">
    <source>
        <dbReference type="EMBL" id="TNM38439.1"/>
    </source>
</evidence>